<evidence type="ECO:0000313" key="1">
    <source>
        <dbReference type="EMBL" id="EJW99467.1"/>
    </source>
</evidence>
<dbReference type="AlphaFoldDB" id="J9GCE7"/>
<proteinExistence type="predicted"/>
<comment type="caution">
    <text evidence="1">The sequence shown here is derived from an EMBL/GenBank/DDBJ whole genome shotgun (WGS) entry which is preliminary data.</text>
</comment>
<sequence>MQTQTDELLFEGKLETLLCECHRVFDPLNQQFWAQAEPTAEAYPLTLSSYQRSIQEGLLMHALFRRITAPIAKQLPDFRPLHLLREMEQEALAQYLQDLGTLTDTLHYSNVGYDTLPLALEAYEKTASSLEGILKLTLVLDALPRFFYRYVDASLCEHLLDQLKFTGECYSDLSISCTGLEQLLPLFVQEMRGVLDDVINELHLEEEE</sequence>
<accession>J9GCE7</accession>
<dbReference type="EMBL" id="AMCI01003787">
    <property type="protein sequence ID" value="EJW99467.1"/>
    <property type="molecule type" value="Genomic_DNA"/>
</dbReference>
<name>J9GCE7_9ZZZZ</name>
<organism evidence="1">
    <name type="scientific">gut metagenome</name>
    <dbReference type="NCBI Taxonomy" id="749906"/>
    <lineage>
        <taxon>unclassified sequences</taxon>
        <taxon>metagenomes</taxon>
        <taxon>organismal metagenomes</taxon>
    </lineage>
</organism>
<reference evidence="1" key="1">
    <citation type="journal article" date="2012" name="PLoS ONE">
        <title>Gene sets for utilization of primary and secondary nutrition supplies in the distal gut of endangered iberian lynx.</title>
        <authorList>
            <person name="Alcaide M."/>
            <person name="Messina E."/>
            <person name="Richter M."/>
            <person name="Bargiela R."/>
            <person name="Peplies J."/>
            <person name="Huws S.A."/>
            <person name="Newbold C.J."/>
            <person name="Golyshin P.N."/>
            <person name="Simon M.A."/>
            <person name="Lopez G."/>
            <person name="Yakimov M.M."/>
            <person name="Ferrer M."/>
        </authorList>
    </citation>
    <scope>NUCLEOTIDE SEQUENCE</scope>
</reference>
<gene>
    <name evidence="1" type="ORF">EVA_12422</name>
</gene>
<protein>
    <submittedName>
        <fullName evidence="1">Uncharacterized protein</fullName>
    </submittedName>
</protein>